<protein>
    <submittedName>
        <fullName evidence="2">Uncharacterized protein</fullName>
    </submittedName>
</protein>
<keyword evidence="1" id="KW-0732">Signal</keyword>
<evidence type="ECO:0000313" key="3">
    <source>
        <dbReference type="Proteomes" id="UP000190852"/>
    </source>
</evidence>
<gene>
    <name evidence="2" type="ORF">SAMN05660349_01316</name>
</gene>
<name>A0A1T5BII1_9BACT</name>
<evidence type="ECO:0000256" key="1">
    <source>
        <dbReference type="SAM" id="SignalP"/>
    </source>
</evidence>
<keyword evidence="3" id="KW-1185">Reference proteome</keyword>
<feature type="signal peptide" evidence="1">
    <location>
        <begin position="1"/>
        <end position="21"/>
    </location>
</feature>
<dbReference type="RefSeq" id="WP_079682928.1">
    <property type="nucleotide sequence ID" value="NZ_FUYQ01000007.1"/>
</dbReference>
<dbReference type="AlphaFoldDB" id="A0A1T5BII1"/>
<dbReference type="EMBL" id="FUYQ01000007">
    <property type="protein sequence ID" value="SKB47132.1"/>
    <property type="molecule type" value="Genomic_DNA"/>
</dbReference>
<proteinExistence type="predicted"/>
<evidence type="ECO:0000313" key="2">
    <source>
        <dbReference type="EMBL" id="SKB47132.1"/>
    </source>
</evidence>
<organism evidence="2 3">
    <name type="scientific">Parabacteroides chartae</name>
    <dbReference type="NCBI Taxonomy" id="1037355"/>
    <lineage>
        <taxon>Bacteria</taxon>
        <taxon>Pseudomonadati</taxon>
        <taxon>Bacteroidota</taxon>
        <taxon>Bacteroidia</taxon>
        <taxon>Bacteroidales</taxon>
        <taxon>Tannerellaceae</taxon>
        <taxon>Parabacteroides</taxon>
    </lineage>
</organism>
<dbReference type="Proteomes" id="UP000190852">
    <property type="component" value="Unassembled WGS sequence"/>
</dbReference>
<accession>A0A1T5BII1</accession>
<sequence length="289" mass="33228">MLYKYAVLFLLITLSAGVAKAESSGDEPWREEMKKLIYSSRYFGPNALPIPTMHSGSVSNRWEVEVRGEYHRYSGDKTKNWYGRLYIPLVNNRVAVEVSCTLETEFETTQETKAERFAAGTKNWDNILGDVIIGTHYQILRSEKWVDLVGRMYIRTATGQRLALARYTDAAGYWFDLTFGKNLLKSTDGTASLRIHGMGGFYCWMTNSLVHRQDDAYSYAIGLTGKYKNLMLQTDYAGYTGYENNGDRPRVLRSNLSYELKKNILSFKYSHGMRDNLYDSYSIGYIRCF</sequence>
<reference evidence="3" key="1">
    <citation type="submission" date="2017-02" db="EMBL/GenBank/DDBJ databases">
        <authorList>
            <person name="Varghese N."/>
            <person name="Submissions S."/>
        </authorList>
    </citation>
    <scope>NUCLEOTIDE SEQUENCE [LARGE SCALE GENOMIC DNA]</scope>
    <source>
        <strain evidence="3">DSM 24967</strain>
    </source>
</reference>
<feature type="chain" id="PRO_5010564101" evidence="1">
    <location>
        <begin position="22"/>
        <end position="289"/>
    </location>
</feature>